<evidence type="ECO:0000313" key="2">
    <source>
        <dbReference type="Proteomes" id="UP000294682"/>
    </source>
</evidence>
<dbReference type="AlphaFoldDB" id="A0A9X8Y8L0"/>
<name>A0A9X8Y8L0_9FIRM</name>
<dbReference type="EMBL" id="SLUK01000003">
    <property type="protein sequence ID" value="TCL44108.1"/>
    <property type="molecule type" value="Genomic_DNA"/>
</dbReference>
<dbReference type="RefSeq" id="WP_132084220.1">
    <property type="nucleotide sequence ID" value="NZ_SLUK01000003.1"/>
</dbReference>
<gene>
    <name evidence="1" type="ORF">EDD78_103146</name>
</gene>
<reference evidence="1 2" key="1">
    <citation type="submission" date="2019-03" db="EMBL/GenBank/DDBJ databases">
        <title>Genomic Encyclopedia of Type Strains, Phase IV (KMG-IV): sequencing the most valuable type-strain genomes for metagenomic binning, comparative biology and taxonomic classification.</title>
        <authorList>
            <person name="Goeker M."/>
        </authorList>
    </citation>
    <scope>NUCLEOTIDE SEQUENCE [LARGE SCALE GENOMIC DNA]</scope>
    <source>
        <strain evidence="1 2">DSM 100433</strain>
    </source>
</reference>
<sequence>MVTWIIFGLLLLAMFFAVRYAFRKAKRGECVGCPGGKSGGCCHCQRQMDTK</sequence>
<organism evidence="1 2">
    <name type="scientific">Harryflintia acetispora</name>
    <dbReference type="NCBI Taxonomy" id="1849041"/>
    <lineage>
        <taxon>Bacteria</taxon>
        <taxon>Bacillati</taxon>
        <taxon>Bacillota</taxon>
        <taxon>Clostridia</taxon>
        <taxon>Eubacteriales</taxon>
        <taxon>Oscillospiraceae</taxon>
        <taxon>Harryflintia</taxon>
    </lineage>
</organism>
<accession>A0A9X8Y8L0</accession>
<evidence type="ECO:0000313" key="1">
    <source>
        <dbReference type="EMBL" id="TCL44108.1"/>
    </source>
</evidence>
<proteinExistence type="predicted"/>
<dbReference type="Proteomes" id="UP000294682">
    <property type="component" value="Unassembled WGS sequence"/>
</dbReference>
<keyword evidence="2" id="KW-1185">Reference proteome</keyword>
<protein>
    <submittedName>
        <fullName evidence="1">Attachment p12 family protein</fullName>
    </submittedName>
</protein>
<comment type="caution">
    <text evidence="1">The sequence shown here is derived from an EMBL/GenBank/DDBJ whole genome shotgun (WGS) entry which is preliminary data.</text>
</comment>
<dbReference type="Pfam" id="PF12669">
    <property type="entry name" value="FeoB_associated"/>
    <property type="match status" value="1"/>
</dbReference>